<feature type="domain" description="AAA+ ATPase" evidence="11">
    <location>
        <begin position="21"/>
        <end position="516"/>
    </location>
</feature>
<dbReference type="EMBL" id="PTJE01000003">
    <property type="protein sequence ID" value="PPK94963.1"/>
    <property type="molecule type" value="Genomic_DNA"/>
</dbReference>
<keyword evidence="10" id="KW-0175">Coiled coil</keyword>
<feature type="coiled-coil region" evidence="10">
    <location>
        <begin position="167"/>
        <end position="194"/>
    </location>
</feature>
<dbReference type="Pfam" id="PF02463">
    <property type="entry name" value="SMC_N"/>
    <property type="match status" value="1"/>
</dbReference>
<proteinExistence type="inferred from homology"/>
<evidence type="ECO:0000256" key="6">
    <source>
        <dbReference type="ARBA" id="ARBA00022840"/>
    </source>
</evidence>
<keyword evidence="4" id="KW-0547">Nucleotide-binding</keyword>
<comment type="function">
    <text evidence="1 9">May be involved in recombinational repair of damaged DNA.</text>
</comment>
<dbReference type="GO" id="GO:0009432">
    <property type="term" value="P:SOS response"/>
    <property type="evidence" value="ECO:0007669"/>
    <property type="project" value="TreeGrafter"/>
</dbReference>
<dbReference type="AlphaFoldDB" id="A0A2S6IL54"/>
<evidence type="ECO:0000256" key="1">
    <source>
        <dbReference type="ARBA" id="ARBA00003618"/>
    </source>
</evidence>
<evidence type="ECO:0000259" key="11">
    <source>
        <dbReference type="SMART" id="SM00382"/>
    </source>
</evidence>
<evidence type="ECO:0000313" key="13">
    <source>
        <dbReference type="Proteomes" id="UP000239002"/>
    </source>
</evidence>
<gene>
    <name evidence="12" type="ORF">LY01_01716</name>
</gene>
<dbReference type="CDD" id="cd03241">
    <property type="entry name" value="ABC_RecN"/>
    <property type="match status" value="1"/>
</dbReference>
<evidence type="ECO:0000256" key="9">
    <source>
        <dbReference type="PIRNR" id="PIRNR003128"/>
    </source>
</evidence>
<evidence type="ECO:0000256" key="8">
    <source>
        <dbReference type="ARBA" id="ARBA00033408"/>
    </source>
</evidence>
<protein>
    <recommendedName>
        <fullName evidence="3 9">DNA repair protein RecN</fullName>
    </recommendedName>
    <alternativeName>
        <fullName evidence="8 9">Recombination protein N</fullName>
    </alternativeName>
</protein>
<dbReference type="PANTHER" id="PTHR11059:SF0">
    <property type="entry name" value="DNA REPAIR PROTEIN RECN"/>
    <property type="match status" value="1"/>
</dbReference>
<sequence length="559" mass="62626">MLKHIQIENFALIDSLELDLQNGLTMITGETGAGKSILLGALGLILGNRADLSAIRDTSRKCVVEAQFDISDLQLKHLFEEVDLDYENLSFLRREILPSGKSRAFINDTPVTLSVMNNIGKRLIDIHSQHQTLQLSKDTFQIEVLNAFLIENTKDSKKPASQIFSSYKEELLVYNKAKKELKKLQGQEAQFSKELDYNNFLLSELEEAGLDQLDQKALEEENEQLSNVENITEVFTEFNNTISEDDLGMLDQLRHLQNNFSKISEYSTVYSSLKERLSSVLLELEDIYQESSVEADKIEADPERLIQINNSIRLLEDLYRKHQVDTVDSLKDLRDELADKVFVSQGLDKKIKQQEKKLNDAELNLTKLGAEISKERSQYKTALEKEVLSVVKALGMPDAQFKVDMTLLGTFGETGIDQIQFLFTANKGSQLLSLDKAASGGELSRLMLAIKSILARCKKLPTIIFDEIDTGVSGSIATMMAVIMKSMSEGMQVMAITHLPQIAASGNDHLIVKKITENNKTVSTIQRLNEEARLEEIAQMLSGGTISDAARENARALLN</sequence>
<dbReference type="GO" id="GO:0005524">
    <property type="term" value="F:ATP binding"/>
    <property type="evidence" value="ECO:0007669"/>
    <property type="project" value="UniProtKB-KW"/>
</dbReference>
<dbReference type="SMART" id="SM00382">
    <property type="entry name" value="AAA"/>
    <property type="match status" value="1"/>
</dbReference>
<evidence type="ECO:0000256" key="7">
    <source>
        <dbReference type="ARBA" id="ARBA00023204"/>
    </source>
</evidence>
<evidence type="ECO:0000256" key="4">
    <source>
        <dbReference type="ARBA" id="ARBA00022741"/>
    </source>
</evidence>
<dbReference type="GO" id="GO:0006281">
    <property type="term" value="P:DNA repair"/>
    <property type="evidence" value="ECO:0007669"/>
    <property type="project" value="UniProtKB-KW"/>
</dbReference>
<dbReference type="InterPro" id="IPR004604">
    <property type="entry name" value="DNA_recomb/repair_RecN"/>
</dbReference>
<evidence type="ECO:0000313" key="12">
    <source>
        <dbReference type="EMBL" id="PPK94963.1"/>
    </source>
</evidence>
<accession>A0A2S6IL54</accession>
<organism evidence="12 13">
    <name type="scientific">Nonlabens xylanidelens</name>
    <dbReference type="NCBI Taxonomy" id="191564"/>
    <lineage>
        <taxon>Bacteria</taxon>
        <taxon>Pseudomonadati</taxon>
        <taxon>Bacteroidota</taxon>
        <taxon>Flavobacteriia</taxon>
        <taxon>Flavobacteriales</taxon>
        <taxon>Flavobacteriaceae</taxon>
        <taxon>Nonlabens</taxon>
    </lineage>
</organism>
<keyword evidence="5 9" id="KW-0227">DNA damage</keyword>
<evidence type="ECO:0000256" key="5">
    <source>
        <dbReference type="ARBA" id="ARBA00022763"/>
    </source>
</evidence>
<dbReference type="Gene3D" id="3.40.50.300">
    <property type="entry name" value="P-loop containing nucleotide triphosphate hydrolases"/>
    <property type="match status" value="2"/>
</dbReference>
<dbReference type="PIRSF" id="PIRSF003128">
    <property type="entry name" value="RecN"/>
    <property type="match status" value="1"/>
</dbReference>
<dbReference type="InterPro" id="IPR027417">
    <property type="entry name" value="P-loop_NTPase"/>
</dbReference>
<evidence type="ECO:0000256" key="10">
    <source>
        <dbReference type="SAM" id="Coils"/>
    </source>
</evidence>
<name>A0A2S6IL54_9FLAO</name>
<keyword evidence="7 9" id="KW-0234">DNA repair</keyword>
<dbReference type="GO" id="GO:0043590">
    <property type="term" value="C:bacterial nucleoid"/>
    <property type="evidence" value="ECO:0007669"/>
    <property type="project" value="TreeGrafter"/>
</dbReference>
<dbReference type="RefSeq" id="WP_104515408.1">
    <property type="nucleotide sequence ID" value="NZ_MQVW01000024.1"/>
</dbReference>
<keyword evidence="6" id="KW-0067">ATP-binding</keyword>
<dbReference type="GO" id="GO:0006310">
    <property type="term" value="P:DNA recombination"/>
    <property type="evidence" value="ECO:0007669"/>
    <property type="project" value="InterPro"/>
</dbReference>
<dbReference type="Proteomes" id="UP000239002">
    <property type="component" value="Unassembled WGS sequence"/>
</dbReference>
<dbReference type="InterPro" id="IPR003593">
    <property type="entry name" value="AAA+_ATPase"/>
</dbReference>
<dbReference type="PANTHER" id="PTHR11059">
    <property type="entry name" value="DNA REPAIR PROTEIN RECN"/>
    <property type="match status" value="1"/>
</dbReference>
<dbReference type="SUPFAM" id="SSF52540">
    <property type="entry name" value="P-loop containing nucleoside triphosphate hydrolases"/>
    <property type="match status" value="1"/>
</dbReference>
<dbReference type="OrthoDB" id="9806954at2"/>
<evidence type="ECO:0000256" key="3">
    <source>
        <dbReference type="ARBA" id="ARBA00021315"/>
    </source>
</evidence>
<feature type="coiled-coil region" evidence="10">
    <location>
        <begin position="344"/>
        <end position="378"/>
    </location>
</feature>
<comment type="similarity">
    <text evidence="2 9">Belongs to the RecN family.</text>
</comment>
<comment type="caution">
    <text evidence="12">The sequence shown here is derived from an EMBL/GenBank/DDBJ whole genome shotgun (WGS) entry which is preliminary data.</text>
</comment>
<dbReference type="InterPro" id="IPR003395">
    <property type="entry name" value="RecF/RecN/SMC_N"/>
</dbReference>
<keyword evidence="13" id="KW-1185">Reference proteome</keyword>
<dbReference type="NCBIfam" id="TIGR00634">
    <property type="entry name" value="recN"/>
    <property type="match status" value="1"/>
</dbReference>
<evidence type="ECO:0000256" key="2">
    <source>
        <dbReference type="ARBA" id="ARBA00009441"/>
    </source>
</evidence>
<reference evidence="12 13" key="1">
    <citation type="submission" date="2018-02" db="EMBL/GenBank/DDBJ databases">
        <title>Genomic Encyclopedia of Archaeal and Bacterial Type Strains, Phase II (KMG-II): from individual species to whole genera.</title>
        <authorList>
            <person name="Goeker M."/>
        </authorList>
    </citation>
    <scope>NUCLEOTIDE SEQUENCE [LARGE SCALE GENOMIC DNA]</scope>
    <source>
        <strain evidence="12 13">DSM 16809</strain>
    </source>
</reference>